<dbReference type="AlphaFoldDB" id="A0A8S0RNY7"/>
<dbReference type="CDD" id="cd23127">
    <property type="entry name" value="RING-HC_BAH1-like"/>
    <property type="match status" value="1"/>
</dbReference>
<evidence type="ECO:0000256" key="4">
    <source>
        <dbReference type="ARBA" id="ARBA00022679"/>
    </source>
</evidence>
<feature type="domain" description="SPX" evidence="11">
    <location>
        <begin position="1"/>
        <end position="166"/>
    </location>
</feature>
<dbReference type="GO" id="GO:0061630">
    <property type="term" value="F:ubiquitin protein ligase activity"/>
    <property type="evidence" value="ECO:0007669"/>
    <property type="project" value="UniProtKB-EC"/>
</dbReference>
<keyword evidence="7" id="KW-0833">Ubl conjugation pathway</keyword>
<gene>
    <name evidence="12" type="ORF">OLEA9_A106093</name>
</gene>
<evidence type="ECO:0000256" key="7">
    <source>
        <dbReference type="ARBA" id="ARBA00022786"/>
    </source>
</evidence>
<evidence type="ECO:0000256" key="8">
    <source>
        <dbReference type="ARBA" id="ARBA00022833"/>
    </source>
</evidence>
<dbReference type="EC" id="2.3.2.27" evidence="3"/>
<protein>
    <recommendedName>
        <fullName evidence="3">RING-type E3 ubiquitin transferase</fullName>
        <ecNumber evidence="3">2.3.2.27</ecNumber>
    </recommendedName>
</protein>
<keyword evidence="6 9" id="KW-0863">Zinc-finger</keyword>
<evidence type="ECO:0000256" key="6">
    <source>
        <dbReference type="ARBA" id="ARBA00022771"/>
    </source>
</evidence>
<evidence type="ECO:0000256" key="9">
    <source>
        <dbReference type="PROSITE-ProRule" id="PRU00175"/>
    </source>
</evidence>
<dbReference type="PROSITE" id="PS00518">
    <property type="entry name" value="ZF_RING_1"/>
    <property type="match status" value="1"/>
</dbReference>
<dbReference type="SUPFAM" id="SSF57850">
    <property type="entry name" value="RING/U-box"/>
    <property type="match status" value="1"/>
</dbReference>
<evidence type="ECO:0000256" key="2">
    <source>
        <dbReference type="ARBA" id="ARBA00004906"/>
    </source>
</evidence>
<proteinExistence type="predicted"/>
<dbReference type="InterPro" id="IPR017907">
    <property type="entry name" value="Znf_RING_CS"/>
</dbReference>
<dbReference type="Gene3D" id="3.30.40.10">
    <property type="entry name" value="Zinc/RING finger domain, C3HC4 (zinc finger)"/>
    <property type="match status" value="1"/>
</dbReference>
<dbReference type="GO" id="GO:0008270">
    <property type="term" value="F:zinc ion binding"/>
    <property type="evidence" value="ECO:0007669"/>
    <property type="project" value="UniProtKB-KW"/>
</dbReference>
<organism evidence="12 13">
    <name type="scientific">Olea europaea subsp. europaea</name>
    <dbReference type="NCBI Taxonomy" id="158383"/>
    <lineage>
        <taxon>Eukaryota</taxon>
        <taxon>Viridiplantae</taxon>
        <taxon>Streptophyta</taxon>
        <taxon>Embryophyta</taxon>
        <taxon>Tracheophyta</taxon>
        <taxon>Spermatophyta</taxon>
        <taxon>Magnoliopsida</taxon>
        <taxon>eudicotyledons</taxon>
        <taxon>Gunneridae</taxon>
        <taxon>Pentapetalae</taxon>
        <taxon>asterids</taxon>
        <taxon>lamiids</taxon>
        <taxon>Lamiales</taxon>
        <taxon>Oleaceae</taxon>
        <taxon>Oleeae</taxon>
        <taxon>Olea</taxon>
    </lineage>
</organism>
<comment type="catalytic activity">
    <reaction evidence="1">
        <text>S-ubiquitinyl-[E2 ubiquitin-conjugating enzyme]-L-cysteine + [acceptor protein]-L-lysine = [E2 ubiquitin-conjugating enzyme]-L-cysteine + N(6)-ubiquitinyl-[acceptor protein]-L-lysine.</text>
        <dbReference type="EC" id="2.3.2.27"/>
    </reaction>
</comment>
<dbReference type="InterPro" id="IPR013083">
    <property type="entry name" value="Znf_RING/FYVE/PHD"/>
</dbReference>
<dbReference type="Proteomes" id="UP000594638">
    <property type="component" value="Unassembled WGS sequence"/>
</dbReference>
<dbReference type="GO" id="GO:0016874">
    <property type="term" value="F:ligase activity"/>
    <property type="evidence" value="ECO:0007669"/>
    <property type="project" value="UniProtKB-KW"/>
</dbReference>
<dbReference type="CDD" id="cd14482">
    <property type="entry name" value="SPX_BAH1-like"/>
    <property type="match status" value="1"/>
</dbReference>
<dbReference type="Gramene" id="OE9A106093T2">
    <property type="protein sequence ID" value="OE9A106093C2"/>
    <property type="gene ID" value="OE9A106093"/>
</dbReference>
<keyword evidence="4" id="KW-0808">Transferase</keyword>
<dbReference type="InterPro" id="IPR033326">
    <property type="entry name" value="BAH1"/>
</dbReference>
<dbReference type="PROSITE" id="PS51382">
    <property type="entry name" value="SPX"/>
    <property type="match status" value="1"/>
</dbReference>
<comment type="caution">
    <text evidence="12">The sequence shown here is derived from an EMBL/GenBank/DDBJ whole genome shotgun (WGS) entry which is preliminary data.</text>
</comment>
<evidence type="ECO:0000313" key="12">
    <source>
        <dbReference type="EMBL" id="CAA2980728.1"/>
    </source>
</evidence>
<evidence type="ECO:0000256" key="3">
    <source>
        <dbReference type="ARBA" id="ARBA00012483"/>
    </source>
</evidence>
<dbReference type="EMBL" id="CACTIH010003652">
    <property type="protein sequence ID" value="CAA2980728.1"/>
    <property type="molecule type" value="Genomic_DNA"/>
</dbReference>
<dbReference type="SMART" id="SM00184">
    <property type="entry name" value="RING"/>
    <property type="match status" value="1"/>
</dbReference>
<dbReference type="Pfam" id="PF13445">
    <property type="entry name" value="zf-RING_UBOX"/>
    <property type="match status" value="1"/>
</dbReference>
<comment type="pathway">
    <text evidence="2">Protein modification; protein ubiquitination.</text>
</comment>
<evidence type="ECO:0000256" key="5">
    <source>
        <dbReference type="ARBA" id="ARBA00022723"/>
    </source>
</evidence>
<reference evidence="12 13" key="1">
    <citation type="submission" date="2019-12" db="EMBL/GenBank/DDBJ databases">
        <authorList>
            <person name="Alioto T."/>
            <person name="Alioto T."/>
            <person name="Gomez Garrido J."/>
        </authorList>
    </citation>
    <scope>NUCLEOTIDE SEQUENCE [LARGE SCALE GENOMIC DNA]</scope>
</reference>
<dbReference type="PANTHER" id="PTHR46764:SF2">
    <property type="entry name" value="E3 UBIQUITIN-PROTEIN LIGASE BAH1-LIKE-RELATED"/>
    <property type="match status" value="1"/>
</dbReference>
<sequence length="336" mass="38704">MKFGETFTEYLHGDRERFLQKCSHIEYKRLKEVLKTCRRCNAFKGCANNGEEYNQLREDESTQSTHLYESCPMCDQMFFSELKKEASDIVGCLSSRGRRLIHLHAPNQMQKYFISLCQCFTSNQQATAQECRLLIEYVAMNAIALRKILKKYDKVHCSVSGRIFKSKIRTEHIEPLQSPWLMELGAFYINFKESNGGNQDNDGPFSCDLSATEPIMILMLPDSVKLEYNLTCAICLDTVYKPYALRCGHLFCKPCACSAASVMIFEGLKSASPESKCPICREVGVYANAMHMIELDLLLKKHYKETWKERLAAEREAIVKQSKLYWDLQTKLMIGY</sequence>
<dbReference type="InterPro" id="IPR001841">
    <property type="entry name" value="Znf_RING"/>
</dbReference>
<evidence type="ECO:0000313" key="13">
    <source>
        <dbReference type="Proteomes" id="UP000594638"/>
    </source>
</evidence>
<dbReference type="OrthoDB" id="6105938at2759"/>
<keyword evidence="5" id="KW-0479">Metal-binding</keyword>
<keyword evidence="13" id="KW-1185">Reference proteome</keyword>
<dbReference type="PANTHER" id="PTHR46764">
    <property type="entry name" value="E3 UBIQUITIN-PROTEIN LIGASE BAH1"/>
    <property type="match status" value="1"/>
</dbReference>
<dbReference type="PROSITE" id="PS50089">
    <property type="entry name" value="ZF_RING_2"/>
    <property type="match status" value="1"/>
</dbReference>
<evidence type="ECO:0000256" key="1">
    <source>
        <dbReference type="ARBA" id="ARBA00000900"/>
    </source>
</evidence>
<keyword evidence="8" id="KW-0862">Zinc</keyword>
<evidence type="ECO:0000259" key="10">
    <source>
        <dbReference type="PROSITE" id="PS50089"/>
    </source>
</evidence>
<keyword evidence="12" id="KW-0436">Ligase</keyword>
<accession>A0A8S0RNY7</accession>
<feature type="domain" description="RING-type" evidence="10">
    <location>
        <begin position="232"/>
        <end position="281"/>
    </location>
</feature>
<dbReference type="InterPro" id="IPR027370">
    <property type="entry name" value="Znf-RING_euk"/>
</dbReference>
<dbReference type="InterPro" id="IPR004331">
    <property type="entry name" value="SPX_dom"/>
</dbReference>
<name>A0A8S0RNY7_OLEEU</name>
<evidence type="ECO:0000259" key="11">
    <source>
        <dbReference type="PROSITE" id="PS51382"/>
    </source>
</evidence>